<feature type="region of interest" description="Disordered" evidence="1">
    <location>
        <begin position="42"/>
        <end position="74"/>
    </location>
</feature>
<sequence>MPGLGGANRVPPKAPVQGGGGLRPRWEHGKHIYEWDSQHGEIEKYNKQGQHRGAYDPVSGQQLKGPDPGRKCVK</sequence>
<feature type="domain" description="Colicin E3-like ribonuclease" evidence="2">
    <location>
        <begin position="2"/>
        <end position="71"/>
    </location>
</feature>
<evidence type="ECO:0000313" key="4">
    <source>
        <dbReference type="Proteomes" id="UP001165143"/>
    </source>
</evidence>
<dbReference type="Proteomes" id="UP001165143">
    <property type="component" value="Unassembled WGS sequence"/>
</dbReference>
<dbReference type="GO" id="GO:0016788">
    <property type="term" value="F:hydrolase activity, acting on ester bonds"/>
    <property type="evidence" value="ECO:0007669"/>
    <property type="project" value="InterPro"/>
</dbReference>
<evidence type="ECO:0000256" key="1">
    <source>
        <dbReference type="SAM" id="MobiDB-lite"/>
    </source>
</evidence>
<dbReference type="GO" id="GO:0003723">
    <property type="term" value="F:RNA binding"/>
    <property type="evidence" value="ECO:0007669"/>
    <property type="project" value="InterPro"/>
</dbReference>
<gene>
    <name evidence="3" type="ORF">Kpho01_26850</name>
</gene>
<dbReference type="InterPro" id="IPR009105">
    <property type="entry name" value="Colicin_E3_ribonuclease"/>
</dbReference>
<protein>
    <recommendedName>
        <fullName evidence="2">Colicin E3-like ribonuclease domain-containing protein</fullName>
    </recommendedName>
</protein>
<comment type="caution">
    <text evidence="3">The sequence shown here is derived from an EMBL/GenBank/DDBJ whole genome shotgun (WGS) entry which is preliminary data.</text>
</comment>
<dbReference type="InterPro" id="IPR036725">
    <property type="entry name" value="ColE3_ribonuclease_sf"/>
</dbReference>
<dbReference type="EMBL" id="BSRX01000013">
    <property type="protein sequence ID" value="GLW54674.1"/>
    <property type="molecule type" value="Genomic_DNA"/>
</dbReference>
<proteinExistence type="predicted"/>
<reference evidence="3" key="1">
    <citation type="submission" date="2023-02" db="EMBL/GenBank/DDBJ databases">
        <title>Kitasatospora phosalacinea NBRC 14362.</title>
        <authorList>
            <person name="Ichikawa N."/>
            <person name="Sato H."/>
            <person name="Tonouchi N."/>
        </authorList>
    </citation>
    <scope>NUCLEOTIDE SEQUENCE</scope>
    <source>
        <strain evidence="3">NBRC 14362</strain>
    </source>
</reference>
<accession>A0A9W6UNB2</accession>
<dbReference type="GO" id="GO:0043022">
    <property type="term" value="F:ribosome binding"/>
    <property type="evidence" value="ECO:0007669"/>
    <property type="project" value="InterPro"/>
</dbReference>
<dbReference type="AlphaFoldDB" id="A0A9W6UNB2"/>
<dbReference type="Pfam" id="PF09000">
    <property type="entry name" value="Cytotoxic"/>
    <property type="match status" value="1"/>
</dbReference>
<name>A0A9W6UNB2_9ACTN</name>
<evidence type="ECO:0000313" key="3">
    <source>
        <dbReference type="EMBL" id="GLW54674.1"/>
    </source>
</evidence>
<feature type="region of interest" description="Disordered" evidence="1">
    <location>
        <begin position="1"/>
        <end position="25"/>
    </location>
</feature>
<dbReference type="SUPFAM" id="SSF63840">
    <property type="entry name" value="Ribonuclease domain of colicin E3"/>
    <property type="match status" value="1"/>
</dbReference>
<dbReference type="Gene3D" id="3.10.380.10">
    <property type="entry name" value="Colicin E3-like ribonuclease domain"/>
    <property type="match status" value="1"/>
</dbReference>
<organism evidence="3 4">
    <name type="scientific">Kitasatospora phosalacinea</name>
    <dbReference type="NCBI Taxonomy" id="2065"/>
    <lineage>
        <taxon>Bacteria</taxon>
        <taxon>Bacillati</taxon>
        <taxon>Actinomycetota</taxon>
        <taxon>Actinomycetes</taxon>
        <taxon>Kitasatosporales</taxon>
        <taxon>Streptomycetaceae</taxon>
        <taxon>Kitasatospora</taxon>
    </lineage>
</organism>
<evidence type="ECO:0000259" key="2">
    <source>
        <dbReference type="Pfam" id="PF09000"/>
    </source>
</evidence>